<reference evidence="4" key="1">
    <citation type="submission" date="2017-07" db="EMBL/GenBank/DDBJ databases">
        <title>The cable genome - Insights into the physiology and evolution of filamentous bacteria capable of sulfide oxidation via long distance electron transfer.</title>
        <authorList>
            <person name="Thorup C."/>
            <person name="Bjerg J.T."/>
            <person name="Schreiber L."/>
            <person name="Nielsen L.P."/>
            <person name="Kjeldsen K.U."/>
            <person name="Boesen T."/>
            <person name="Boggild A."/>
            <person name="Meysman F."/>
            <person name="Geelhoed J."/>
            <person name="Schramm A."/>
        </authorList>
    </citation>
    <scope>NUCLEOTIDE SEQUENCE [LARGE SCALE GENOMIC DNA]</scope>
    <source>
        <strain evidence="4">GS</strain>
    </source>
</reference>
<dbReference type="GO" id="GO:0016798">
    <property type="term" value="F:hydrolase activity, acting on glycosyl bonds"/>
    <property type="evidence" value="ECO:0007669"/>
    <property type="project" value="UniProtKB-KW"/>
</dbReference>
<dbReference type="SUPFAM" id="SSF51445">
    <property type="entry name" value="(Trans)glycosidases"/>
    <property type="match status" value="1"/>
</dbReference>
<gene>
    <name evidence="4" type="ORF">CDV28_11938</name>
</gene>
<dbReference type="Proteomes" id="UP000316238">
    <property type="component" value="Unassembled WGS sequence"/>
</dbReference>
<dbReference type="Gene3D" id="3.20.20.80">
    <property type="entry name" value="Glycosidases"/>
    <property type="match status" value="1"/>
</dbReference>
<dbReference type="GO" id="GO:0005975">
    <property type="term" value="P:carbohydrate metabolic process"/>
    <property type="evidence" value="ECO:0007669"/>
    <property type="project" value="InterPro"/>
</dbReference>
<proteinExistence type="predicted"/>
<comment type="caution">
    <text evidence="4">The sequence shown here is derived from an EMBL/GenBank/DDBJ whole genome shotgun (WGS) entry which is preliminary data.</text>
</comment>
<evidence type="ECO:0000256" key="2">
    <source>
        <dbReference type="ARBA" id="ARBA00023295"/>
    </source>
</evidence>
<feature type="domain" description="Glycosyl hydrolase family 13 catalytic" evidence="3">
    <location>
        <begin position="131"/>
        <end position="371"/>
    </location>
</feature>
<evidence type="ECO:0000313" key="5">
    <source>
        <dbReference type="Proteomes" id="UP000316238"/>
    </source>
</evidence>
<protein>
    <submittedName>
        <fullName evidence="4">Alpha amylase, catalytic domain</fullName>
    </submittedName>
</protein>
<dbReference type="SMART" id="SM00642">
    <property type="entry name" value="Aamy"/>
    <property type="match status" value="1"/>
</dbReference>
<keyword evidence="1" id="KW-0378">Hydrolase</keyword>
<dbReference type="EMBL" id="NQJD01000019">
    <property type="protein sequence ID" value="TAA74725.1"/>
    <property type="molecule type" value="Genomic_DNA"/>
</dbReference>
<dbReference type="InterPro" id="IPR006047">
    <property type="entry name" value="GH13_cat_dom"/>
</dbReference>
<evidence type="ECO:0000313" key="4">
    <source>
        <dbReference type="EMBL" id="TAA74725.1"/>
    </source>
</evidence>
<keyword evidence="2" id="KW-0326">Glycosidase</keyword>
<dbReference type="AlphaFoldDB" id="A0A521G143"/>
<dbReference type="PANTHER" id="PTHR10357">
    <property type="entry name" value="ALPHA-AMYLASE FAMILY MEMBER"/>
    <property type="match status" value="1"/>
</dbReference>
<evidence type="ECO:0000259" key="3">
    <source>
        <dbReference type="SMART" id="SM00642"/>
    </source>
</evidence>
<dbReference type="Pfam" id="PF00128">
    <property type="entry name" value="Alpha-amylase"/>
    <property type="match status" value="1"/>
</dbReference>
<sequence length="378" mass="42764">MRRSCGQSRRIIQRRLINGDQVTLEDAFSYRISFQGKLAAPDDPLPNRDDLIQVKVHPSASFMREIRHVAKLERLAPEQKQPMIAAAEDTRLKLNDVLNPDGVLKLTGRWQLPAPTEEYRPSWLMGAVIYSIFVDRWWRGAHSPPYHRATPRDAPSTPDTIYGGDLYGVEEALSWIADLGVDAIVLTPIHTAESPHRYDAVCFETVDPRLGGEKTLAALLNACHMHGLRLILDAAFTHCHCCTNHAFQDLLQNQAQSKYREWFFVNHFPFSVSDPDSYRFYPAHPDLPLLNLAAAPVLSFFERLVESWMRLGVDGLRFDAVEFAPPDTWKSLGVCARKVNPDVALIAECVFESPAWAVEQLGVHCATDYTRYELIVKS</sequence>
<accession>A0A521G143</accession>
<keyword evidence="5" id="KW-1185">Reference proteome</keyword>
<organism evidence="4 5">
    <name type="scientific">Candidatus Electronema aureum</name>
    <dbReference type="NCBI Taxonomy" id="2005002"/>
    <lineage>
        <taxon>Bacteria</taxon>
        <taxon>Pseudomonadati</taxon>
        <taxon>Thermodesulfobacteriota</taxon>
        <taxon>Desulfobulbia</taxon>
        <taxon>Desulfobulbales</taxon>
        <taxon>Desulfobulbaceae</taxon>
        <taxon>Candidatus Electronema</taxon>
    </lineage>
</organism>
<evidence type="ECO:0000256" key="1">
    <source>
        <dbReference type="ARBA" id="ARBA00022801"/>
    </source>
</evidence>
<dbReference type="Gene3D" id="3.90.400.10">
    <property type="entry name" value="Oligo-1,6-glucosidase, Domain 2"/>
    <property type="match status" value="1"/>
</dbReference>
<dbReference type="InterPro" id="IPR017853">
    <property type="entry name" value="GH"/>
</dbReference>
<name>A0A521G143_9BACT</name>
<dbReference type="PANTHER" id="PTHR10357:SF210">
    <property type="entry name" value="MALTODEXTRIN GLUCOSIDASE"/>
    <property type="match status" value="1"/>
</dbReference>
<dbReference type="InterPro" id="IPR045857">
    <property type="entry name" value="O16G_dom_2"/>
</dbReference>